<dbReference type="InterPro" id="IPR028889">
    <property type="entry name" value="USP"/>
</dbReference>
<dbReference type="PROSITE" id="PS50235">
    <property type="entry name" value="USP_3"/>
    <property type="match status" value="1"/>
</dbReference>
<reference evidence="9" key="1">
    <citation type="submission" date="2015-05" db="EMBL/GenBank/DDBJ databases">
        <authorList>
            <person name="Fogelqvist Johan"/>
        </authorList>
    </citation>
    <scope>NUCLEOTIDE SEQUENCE [LARGE SCALE GENOMIC DNA]</scope>
</reference>
<dbReference type="CDD" id="cd02662">
    <property type="entry name" value="Peptidase_C19F"/>
    <property type="match status" value="1"/>
</dbReference>
<dbReference type="InterPro" id="IPR038765">
    <property type="entry name" value="Papain-like_cys_pep_sf"/>
</dbReference>
<dbReference type="PRINTS" id="PR00420">
    <property type="entry name" value="RNGMNOXGNASE"/>
</dbReference>
<evidence type="ECO:0000256" key="2">
    <source>
        <dbReference type="ARBA" id="ARBA00022630"/>
    </source>
</evidence>
<feature type="domain" description="USP" evidence="7">
    <location>
        <begin position="559"/>
        <end position="1161"/>
    </location>
</feature>
<dbReference type="Gene3D" id="3.90.70.10">
    <property type="entry name" value="Cysteine proteinases"/>
    <property type="match status" value="1"/>
</dbReference>
<evidence type="ECO:0000256" key="5">
    <source>
        <dbReference type="ARBA" id="ARBA00023033"/>
    </source>
</evidence>
<evidence type="ECO:0000256" key="6">
    <source>
        <dbReference type="SAM" id="MobiDB-lite"/>
    </source>
</evidence>
<dbReference type="PANTHER" id="PTHR47178:SF5">
    <property type="entry name" value="FAD-BINDING DOMAIN-CONTAINING PROTEIN"/>
    <property type="match status" value="1"/>
</dbReference>
<feature type="region of interest" description="Disordered" evidence="6">
    <location>
        <begin position="496"/>
        <end position="515"/>
    </location>
</feature>
<dbReference type="AlphaFoldDB" id="A0A0G4N9A5"/>
<dbReference type="EMBL" id="CVQI01033129">
    <property type="protein sequence ID" value="CRK43186.1"/>
    <property type="molecule type" value="Genomic_DNA"/>
</dbReference>
<dbReference type="GO" id="GO:0004497">
    <property type="term" value="F:monooxygenase activity"/>
    <property type="evidence" value="ECO:0007669"/>
    <property type="project" value="UniProtKB-KW"/>
</dbReference>
<dbReference type="PANTHER" id="PTHR47178">
    <property type="entry name" value="MONOOXYGENASE, FAD-BINDING"/>
    <property type="match status" value="1"/>
</dbReference>
<sequence length="1174" mass="126915">MAPKPILISGGGIAALLLAHYLHRSHIPFLVFERDASIVFRAQGYRLRLSAGGLDAIEAALGPASFQKFYDACGKTGGAGVSAIDPLTGETLSSSSSAPAVGREPLASRDGKVVGISRGDMRRLFLEGLEDKVRWSHHVKGYAKTDGGVRLVFADGSTSEEGSLVVGGEGVRSDVARQLTDGAVKVYDLGARGIHGQAPTTAFLGLGEGVFRLVDDTTEPDDGKVFVITNVRAGDMHDPNVVFGWTMVGSPGVIKAPSDDYTMTGAPAARIAKALTAHWHERVKPLFDNMNEQEAAFWKISCSDPNGVPTWANEPRVTVIGDAIHAMTPAGGNGANTAVRDAALLGRLLVEAWERGDGEHWRGVTEAYEKEMRVYGSEAVKESFGQATSLWKVKIDLVTAPTINEGSDESAILFSHAHCAADLYFPDLSAGALGAYDNDALQIGRPSADLSLVYLDRYFRSALSILPALPSSPLPPFCNPTSIVNSLWLWPSPRRRQPVPPPPLRRPPPPTSKMPDKQITTISYAAGASLAAIALVYVFAPSFAIDEAATSSSRKKGVVGLRNYANDCFINSTLQALAGLGDLRIYLIRETHRRYIEDPAVYAHLVQPAGQALPQWKLQNLQKGIVSQGLKDMLDALNERPIYKKSTSAADFVRVLEQAFKQRISRQQQDAQEFLQIVAERLKDEYHAGARARAHARNAVAQGTIASQPVDGVAFQERLEGLAAATAAAAADPNNSGSATGTDSSANPTPPTIQTNGVVPNALQDEDEGFPMEGQHESQLECQTCGHKSPPKTETFVTLTLRVPQVRSTTLSSCFDEIFKTEYIDDFKCEKCRLVHAEEMLKKEIEKSPSDSFRHAKTQELKKLQHAIAFDPDNVPEDVTLPDSRYAPKRRIARSARITKFPKVLTIHLSRSIYETQASTKNSAKVSFPESLPLGGLTDRRRYKLIALVTHKGSHHSGHYESFRRQTIVHAPYPNLNTFQPAGIYSKSASPSSTPRLHALSRGDSPAVSTPDLPLTANSSTHSLASDASPSRPRSLRQRLSPTSAPRGGDDANGTPHRERERDDTASLRSVAASTRSALSRISLSRDRGGGSGSGSLSVSGTATPVDGATPMAVPPAPRPHRKRKTPDRWWRISDEKIREAKTGEVLGMQREVYLLFYELDKDDDGSGGGGDAC</sequence>
<dbReference type="SUPFAM" id="SSF54001">
    <property type="entry name" value="Cysteine proteinases"/>
    <property type="match status" value="1"/>
</dbReference>
<proteinExistence type="predicted"/>
<dbReference type="PROSITE" id="PS00972">
    <property type="entry name" value="USP_1"/>
    <property type="match status" value="1"/>
</dbReference>
<evidence type="ECO:0000256" key="4">
    <source>
        <dbReference type="ARBA" id="ARBA00023002"/>
    </source>
</evidence>
<dbReference type="Proteomes" id="UP000045706">
    <property type="component" value="Unassembled WGS sequence"/>
</dbReference>
<dbReference type="Pfam" id="PF00443">
    <property type="entry name" value="UCH"/>
    <property type="match status" value="1"/>
</dbReference>
<evidence type="ECO:0000256" key="1">
    <source>
        <dbReference type="ARBA" id="ARBA00001974"/>
    </source>
</evidence>
<dbReference type="GO" id="GO:0016579">
    <property type="term" value="P:protein deubiquitination"/>
    <property type="evidence" value="ECO:0007669"/>
    <property type="project" value="InterPro"/>
</dbReference>
<dbReference type="InterPro" id="IPR002938">
    <property type="entry name" value="FAD-bd"/>
</dbReference>
<dbReference type="GO" id="GO:0071949">
    <property type="term" value="F:FAD binding"/>
    <property type="evidence" value="ECO:0007669"/>
    <property type="project" value="InterPro"/>
</dbReference>
<organism evidence="8 9">
    <name type="scientific">Verticillium longisporum</name>
    <name type="common">Verticillium dahliae var. longisporum</name>
    <dbReference type="NCBI Taxonomy" id="100787"/>
    <lineage>
        <taxon>Eukaryota</taxon>
        <taxon>Fungi</taxon>
        <taxon>Dikarya</taxon>
        <taxon>Ascomycota</taxon>
        <taxon>Pezizomycotina</taxon>
        <taxon>Sordariomycetes</taxon>
        <taxon>Hypocreomycetidae</taxon>
        <taxon>Glomerellales</taxon>
        <taxon>Plectosphaerellaceae</taxon>
        <taxon>Verticillium</taxon>
    </lineage>
</organism>
<feature type="compositionally biased region" description="Polar residues" evidence="6">
    <location>
        <begin position="733"/>
        <end position="758"/>
    </location>
</feature>
<dbReference type="InterPro" id="IPR018200">
    <property type="entry name" value="USP_CS"/>
</dbReference>
<gene>
    <name evidence="8" type="ORF">BN1723_016127</name>
</gene>
<feature type="compositionally biased region" description="Low complexity" evidence="6">
    <location>
        <begin position="1029"/>
        <end position="1042"/>
    </location>
</feature>
<keyword evidence="2" id="KW-0285">Flavoprotein</keyword>
<evidence type="ECO:0000313" key="8">
    <source>
        <dbReference type="EMBL" id="CRK43186.1"/>
    </source>
</evidence>
<feature type="compositionally biased region" description="Polar residues" evidence="6">
    <location>
        <begin position="1016"/>
        <end position="1028"/>
    </location>
</feature>
<feature type="compositionally biased region" description="Pro residues" evidence="6">
    <location>
        <begin position="498"/>
        <end position="512"/>
    </location>
</feature>
<comment type="cofactor">
    <cofactor evidence="1">
        <name>FAD</name>
        <dbReference type="ChEBI" id="CHEBI:57692"/>
    </cofactor>
</comment>
<feature type="region of interest" description="Disordered" evidence="6">
    <location>
        <begin position="987"/>
        <end position="1127"/>
    </location>
</feature>
<dbReference type="SUPFAM" id="SSF51905">
    <property type="entry name" value="FAD/NAD(P)-binding domain"/>
    <property type="match status" value="1"/>
</dbReference>
<evidence type="ECO:0000313" key="9">
    <source>
        <dbReference type="Proteomes" id="UP000045706"/>
    </source>
</evidence>
<feature type="region of interest" description="Disordered" evidence="6">
    <location>
        <begin position="726"/>
        <end position="776"/>
    </location>
</feature>
<feature type="compositionally biased region" description="Basic and acidic residues" evidence="6">
    <location>
        <begin position="1056"/>
        <end position="1066"/>
    </location>
</feature>
<name>A0A0G4N9A5_VERLO</name>
<dbReference type="PROSITE" id="PS00973">
    <property type="entry name" value="USP_2"/>
    <property type="match status" value="1"/>
</dbReference>
<accession>A0A0G4N9A5</accession>
<keyword evidence="3" id="KW-0274">FAD</keyword>
<keyword evidence="4" id="KW-0560">Oxidoreductase</keyword>
<evidence type="ECO:0000256" key="3">
    <source>
        <dbReference type="ARBA" id="ARBA00022827"/>
    </source>
</evidence>
<dbReference type="GO" id="GO:0004843">
    <property type="term" value="F:cysteine-type deubiquitinase activity"/>
    <property type="evidence" value="ECO:0007669"/>
    <property type="project" value="InterPro"/>
</dbReference>
<evidence type="ECO:0000259" key="7">
    <source>
        <dbReference type="PROSITE" id="PS50235"/>
    </source>
</evidence>
<dbReference type="Pfam" id="PF01494">
    <property type="entry name" value="FAD_binding_3"/>
    <property type="match status" value="1"/>
</dbReference>
<dbReference type="InterPro" id="IPR036188">
    <property type="entry name" value="FAD/NAD-bd_sf"/>
</dbReference>
<protein>
    <recommendedName>
        <fullName evidence="7">USP domain-containing protein</fullName>
    </recommendedName>
</protein>
<keyword evidence="5" id="KW-0503">Monooxygenase</keyword>
<dbReference type="InterPro" id="IPR001394">
    <property type="entry name" value="Peptidase_C19_UCH"/>
</dbReference>
<dbReference type="Gene3D" id="3.50.50.60">
    <property type="entry name" value="FAD/NAD(P)-binding domain"/>
    <property type="match status" value="1"/>
</dbReference>